<evidence type="ECO:0000313" key="2">
    <source>
        <dbReference type="Proteomes" id="UP001623660"/>
    </source>
</evidence>
<proteinExistence type="predicted"/>
<reference evidence="1 2" key="1">
    <citation type="submission" date="2024-11" db="EMBL/GenBank/DDBJ databases">
        <authorList>
            <person name="Heng Y.C."/>
            <person name="Lim A.C.H."/>
            <person name="Lee J.K.Y."/>
            <person name="Kittelmann S."/>
        </authorList>
    </citation>
    <scope>NUCLEOTIDE SEQUENCE [LARGE SCALE GENOMIC DNA]</scope>
    <source>
        <strain evidence="1 2">WILCCON 0269</strain>
    </source>
</reference>
<evidence type="ECO:0000313" key="1">
    <source>
        <dbReference type="EMBL" id="MFL0198660.1"/>
    </source>
</evidence>
<dbReference type="RefSeq" id="WP_406794770.1">
    <property type="nucleotide sequence ID" value="NZ_JBJHZX010000076.1"/>
</dbReference>
<name>A0ABW8SX53_9CLOT</name>
<keyword evidence="2" id="KW-1185">Reference proteome</keyword>
<dbReference type="EMBL" id="JBJHZX010000076">
    <property type="protein sequence ID" value="MFL0198660.1"/>
    <property type="molecule type" value="Genomic_DNA"/>
</dbReference>
<accession>A0ABW8SX53</accession>
<dbReference type="Proteomes" id="UP001623660">
    <property type="component" value="Unassembled WGS sequence"/>
</dbReference>
<sequence>MAVIVCKVEPAATTTSDGFSATTLLKVPVNVTSLLADGAAAGDIVTLAKGLAFVASAATSSCAPVSTIVFATLAFSSTTI</sequence>
<gene>
    <name evidence="1" type="ORF">ACJDU8_24345</name>
</gene>
<protein>
    <submittedName>
        <fullName evidence="1">Uncharacterized protein</fullName>
    </submittedName>
</protein>
<organism evidence="1 2">
    <name type="scientific">Candidatus Clostridium eludens</name>
    <dbReference type="NCBI Taxonomy" id="3381663"/>
    <lineage>
        <taxon>Bacteria</taxon>
        <taxon>Bacillati</taxon>
        <taxon>Bacillota</taxon>
        <taxon>Clostridia</taxon>
        <taxon>Eubacteriales</taxon>
        <taxon>Clostridiaceae</taxon>
        <taxon>Clostridium</taxon>
    </lineage>
</organism>
<comment type="caution">
    <text evidence="1">The sequence shown here is derived from an EMBL/GenBank/DDBJ whole genome shotgun (WGS) entry which is preliminary data.</text>
</comment>